<dbReference type="GO" id="GO:0016491">
    <property type="term" value="F:oxidoreductase activity"/>
    <property type="evidence" value="ECO:0007669"/>
    <property type="project" value="UniProtKB-KW"/>
</dbReference>
<dbReference type="RefSeq" id="WP_376832386.1">
    <property type="nucleotide sequence ID" value="NZ_JBHLWR010000006.1"/>
</dbReference>
<dbReference type="InterPro" id="IPR009100">
    <property type="entry name" value="AcylCoA_DH/oxidase_NM_dom_sf"/>
</dbReference>
<dbReference type="Gene3D" id="1.10.540.10">
    <property type="entry name" value="Acyl-CoA dehydrogenase/oxidase, N-terminal domain"/>
    <property type="match status" value="1"/>
</dbReference>
<dbReference type="Gene3D" id="2.40.110.10">
    <property type="entry name" value="Butyryl-CoA Dehydrogenase, subunit A, domain 2"/>
    <property type="match status" value="1"/>
</dbReference>
<name>A0ABV7LF21_9HYPH</name>
<evidence type="ECO:0000256" key="2">
    <source>
        <dbReference type="ARBA" id="ARBA00009347"/>
    </source>
</evidence>
<accession>A0ABV7LF21</accession>
<evidence type="ECO:0000259" key="7">
    <source>
        <dbReference type="Pfam" id="PF02771"/>
    </source>
</evidence>
<dbReference type="InterPro" id="IPR036250">
    <property type="entry name" value="AcylCo_DH-like_C"/>
</dbReference>
<keyword evidence="9" id="KW-1185">Reference proteome</keyword>
<proteinExistence type="inferred from homology"/>
<organism evidence="8 9">
    <name type="scientific">Camelimonas abortus</name>
    <dbReference type="NCBI Taxonomy" id="1017184"/>
    <lineage>
        <taxon>Bacteria</taxon>
        <taxon>Pseudomonadati</taxon>
        <taxon>Pseudomonadota</taxon>
        <taxon>Alphaproteobacteria</taxon>
        <taxon>Hyphomicrobiales</taxon>
        <taxon>Chelatococcaceae</taxon>
        <taxon>Camelimonas</taxon>
    </lineage>
</organism>
<protein>
    <submittedName>
        <fullName evidence="8">Acyl-CoA dehydrogenase family protein</fullName>
        <ecNumber evidence="8">1.-.-.-</ecNumber>
    </submittedName>
</protein>
<dbReference type="InterPro" id="IPR009075">
    <property type="entry name" value="AcylCo_DH/oxidase_C"/>
</dbReference>
<dbReference type="Proteomes" id="UP001595536">
    <property type="component" value="Unassembled WGS sequence"/>
</dbReference>
<evidence type="ECO:0000256" key="3">
    <source>
        <dbReference type="ARBA" id="ARBA00022630"/>
    </source>
</evidence>
<keyword evidence="5 8" id="KW-0560">Oxidoreductase</keyword>
<dbReference type="EMBL" id="JBHRUV010000043">
    <property type="protein sequence ID" value="MFC3266471.1"/>
    <property type="molecule type" value="Genomic_DNA"/>
</dbReference>
<dbReference type="Pfam" id="PF00441">
    <property type="entry name" value="Acyl-CoA_dh_1"/>
    <property type="match status" value="1"/>
</dbReference>
<evidence type="ECO:0000313" key="9">
    <source>
        <dbReference type="Proteomes" id="UP001595536"/>
    </source>
</evidence>
<dbReference type="Pfam" id="PF02771">
    <property type="entry name" value="Acyl-CoA_dh_N"/>
    <property type="match status" value="1"/>
</dbReference>
<dbReference type="Gene3D" id="1.20.140.10">
    <property type="entry name" value="Butyryl-CoA Dehydrogenase, subunit A, domain 3"/>
    <property type="match status" value="1"/>
</dbReference>
<gene>
    <name evidence="8" type="ORF">ACFOEX_08905</name>
</gene>
<feature type="domain" description="Acyl-CoA dehydrogenase/oxidase N-terminal" evidence="7">
    <location>
        <begin position="6"/>
        <end position="118"/>
    </location>
</feature>
<sequence length="373" mass="39876">MNFDFSDEQKQLRDSARKFLEKQSPVSVVRRVLEGDEGYDVGLWKGLAEMGFTGAAIPEEFGGAGLGYLELCVIAEELGRSLAPAPFSSTVYLAAEFLLAAGTDAQKQKWLPKIAAGEAIGTFAHAEVPGEVTAERIRAEVKDGRLSGVKIPVADGAVADFAIVSARSGSGLGLYLVELAGPGVSREVVATIDPSRKHARVAFDGAPAEPLAAADAQAVIDAVYDRAAVLIAFEQVGGADRALEMARDYALERIAFGRPIGSFQAIKHMLADMYVSATLARSNCYWGAYALSTGSAELPEAAATCRVSATKAYQHCSANNIQVHGGMGFTWQFDCHLYYKRSNLLALTLGGLNVWENRLVARLRERNAVRDAA</sequence>
<dbReference type="SUPFAM" id="SSF56645">
    <property type="entry name" value="Acyl-CoA dehydrogenase NM domain-like"/>
    <property type="match status" value="1"/>
</dbReference>
<dbReference type="SUPFAM" id="SSF47203">
    <property type="entry name" value="Acyl-CoA dehydrogenase C-terminal domain-like"/>
    <property type="match status" value="1"/>
</dbReference>
<evidence type="ECO:0000256" key="4">
    <source>
        <dbReference type="ARBA" id="ARBA00022827"/>
    </source>
</evidence>
<evidence type="ECO:0000256" key="1">
    <source>
        <dbReference type="ARBA" id="ARBA00001974"/>
    </source>
</evidence>
<comment type="cofactor">
    <cofactor evidence="1">
        <name>FAD</name>
        <dbReference type="ChEBI" id="CHEBI:57692"/>
    </cofactor>
</comment>
<dbReference type="PANTHER" id="PTHR43884">
    <property type="entry name" value="ACYL-COA DEHYDROGENASE"/>
    <property type="match status" value="1"/>
</dbReference>
<feature type="domain" description="Acyl-CoA dehydrogenase/oxidase C-terminal" evidence="6">
    <location>
        <begin position="227"/>
        <end position="357"/>
    </location>
</feature>
<keyword evidence="4" id="KW-0274">FAD</keyword>
<reference evidence="9" key="1">
    <citation type="journal article" date="2019" name="Int. J. Syst. Evol. Microbiol.">
        <title>The Global Catalogue of Microorganisms (GCM) 10K type strain sequencing project: providing services to taxonomists for standard genome sequencing and annotation.</title>
        <authorList>
            <consortium name="The Broad Institute Genomics Platform"/>
            <consortium name="The Broad Institute Genome Sequencing Center for Infectious Disease"/>
            <person name="Wu L."/>
            <person name="Ma J."/>
        </authorList>
    </citation>
    <scope>NUCLEOTIDE SEQUENCE [LARGE SCALE GENOMIC DNA]</scope>
    <source>
        <strain evidence="9">CCM 7941</strain>
    </source>
</reference>
<evidence type="ECO:0000256" key="5">
    <source>
        <dbReference type="ARBA" id="ARBA00023002"/>
    </source>
</evidence>
<keyword evidence="3" id="KW-0285">Flavoprotein</keyword>
<dbReference type="InterPro" id="IPR046373">
    <property type="entry name" value="Acyl-CoA_Oxase/DH_mid-dom_sf"/>
</dbReference>
<dbReference type="InterPro" id="IPR013786">
    <property type="entry name" value="AcylCoA_DH/ox_N"/>
</dbReference>
<evidence type="ECO:0000313" key="8">
    <source>
        <dbReference type="EMBL" id="MFC3266471.1"/>
    </source>
</evidence>
<dbReference type="InterPro" id="IPR037069">
    <property type="entry name" value="AcylCoA_DH/ox_N_sf"/>
</dbReference>
<comment type="caution">
    <text evidence="8">The sequence shown here is derived from an EMBL/GenBank/DDBJ whole genome shotgun (WGS) entry which is preliminary data.</text>
</comment>
<evidence type="ECO:0000259" key="6">
    <source>
        <dbReference type="Pfam" id="PF00441"/>
    </source>
</evidence>
<dbReference type="PANTHER" id="PTHR43884:SF20">
    <property type="entry name" value="ACYL-COA DEHYDROGENASE FADE28"/>
    <property type="match status" value="1"/>
</dbReference>
<dbReference type="EC" id="1.-.-.-" evidence="8"/>
<comment type="similarity">
    <text evidence="2">Belongs to the acyl-CoA dehydrogenase family.</text>
</comment>